<feature type="compositionally biased region" description="Polar residues" evidence="1">
    <location>
        <begin position="64"/>
        <end position="75"/>
    </location>
</feature>
<reference evidence="3 4" key="1">
    <citation type="submission" date="2023-08" db="EMBL/GenBank/DDBJ databases">
        <authorList>
            <person name="Palmer J.M."/>
        </authorList>
    </citation>
    <scope>NUCLEOTIDE SEQUENCE [LARGE SCALE GENOMIC DNA]</scope>
    <source>
        <strain evidence="3 4">TWF481</strain>
    </source>
</reference>
<evidence type="ECO:0000313" key="3">
    <source>
        <dbReference type="EMBL" id="KAK6506878.1"/>
    </source>
</evidence>
<organism evidence="3 4">
    <name type="scientific">Arthrobotrys musiformis</name>
    <dbReference type="NCBI Taxonomy" id="47236"/>
    <lineage>
        <taxon>Eukaryota</taxon>
        <taxon>Fungi</taxon>
        <taxon>Dikarya</taxon>
        <taxon>Ascomycota</taxon>
        <taxon>Pezizomycotina</taxon>
        <taxon>Orbiliomycetes</taxon>
        <taxon>Orbiliales</taxon>
        <taxon>Orbiliaceae</taxon>
        <taxon>Arthrobotrys</taxon>
    </lineage>
</organism>
<feature type="chain" id="PRO_5043945383" evidence="2">
    <location>
        <begin position="25"/>
        <end position="316"/>
    </location>
</feature>
<evidence type="ECO:0000256" key="2">
    <source>
        <dbReference type="SAM" id="SignalP"/>
    </source>
</evidence>
<proteinExistence type="predicted"/>
<evidence type="ECO:0000256" key="1">
    <source>
        <dbReference type="SAM" id="MobiDB-lite"/>
    </source>
</evidence>
<dbReference type="Proteomes" id="UP001370758">
    <property type="component" value="Unassembled WGS sequence"/>
</dbReference>
<sequence>MVSMPSFLAIFITCASCILQDVFATPMPVPTGRGVGSITFGNGRPTFGNSGGGTTSNTGGISSKPPSRFTNSRGTGTKGKDGFSTTSIKQDTPGAMTKETLPQVLEAFETYLYEGVSEGPKGPYIFLTAGGAFRVLNDLSTTTTDIDIWSPSDTDSHVANDAAKVFSQSTIGKAYGLNYDFFNGALSSGMAYYDGSKLFKAYAEKAVPMWQSYRKWLTLYSLPIEWQIQTKLVRMSNWYRAGLTYDEKYVKDLQHVFSLMWKMSDGGKDKLDISGVEGWLSEYQVPGNKFGYATGLLDAVKAEFVKYVKNGGKYVA</sequence>
<name>A0AAV9WJ72_9PEZI</name>
<evidence type="ECO:0000313" key="4">
    <source>
        <dbReference type="Proteomes" id="UP001370758"/>
    </source>
</evidence>
<feature type="region of interest" description="Disordered" evidence="1">
    <location>
        <begin position="45"/>
        <end position="94"/>
    </location>
</feature>
<keyword evidence="2" id="KW-0732">Signal</keyword>
<comment type="caution">
    <text evidence="3">The sequence shown here is derived from an EMBL/GenBank/DDBJ whole genome shotgun (WGS) entry which is preliminary data.</text>
</comment>
<dbReference type="AlphaFoldDB" id="A0AAV9WJ72"/>
<gene>
    <name evidence="3" type="ORF">TWF481_005338</name>
</gene>
<keyword evidence="4" id="KW-1185">Reference proteome</keyword>
<feature type="signal peptide" evidence="2">
    <location>
        <begin position="1"/>
        <end position="24"/>
    </location>
</feature>
<protein>
    <submittedName>
        <fullName evidence="3">Uncharacterized protein</fullName>
    </submittedName>
</protein>
<accession>A0AAV9WJ72</accession>
<dbReference type="EMBL" id="JAVHJL010000003">
    <property type="protein sequence ID" value="KAK6506878.1"/>
    <property type="molecule type" value="Genomic_DNA"/>
</dbReference>